<feature type="transmembrane region" description="Helical" evidence="8">
    <location>
        <begin position="104"/>
        <end position="124"/>
    </location>
</feature>
<dbReference type="OrthoDB" id="260807at2759"/>
<feature type="transmembrane region" description="Helical" evidence="8">
    <location>
        <begin position="198"/>
        <end position="218"/>
    </location>
</feature>
<evidence type="ECO:0000256" key="5">
    <source>
        <dbReference type="ARBA" id="ARBA00022692"/>
    </source>
</evidence>
<dbReference type="GeneID" id="115928059"/>
<feature type="transmembrane region" description="Helical" evidence="8">
    <location>
        <begin position="59"/>
        <end position="84"/>
    </location>
</feature>
<feature type="transmembrane region" description="Helical" evidence="8">
    <location>
        <begin position="426"/>
        <end position="444"/>
    </location>
</feature>
<comment type="subcellular location">
    <subcellularLocation>
        <location evidence="1 8">Membrane</location>
        <topology evidence="1 8">Multi-pass membrane protein</topology>
    </subcellularLocation>
</comment>
<evidence type="ECO:0000256" key="1">
    <source>
        <dbReference type="ARBA" id="ARBA00004141"/>
    </source>
</evidence>
<dbReference type="RefSeq" id="XP_030850550.1">
    <property type="nucleotide sequence ID" value="XM_030994690.1"/>
</dbReference>
<dbReference type="AlphaFoldDB" id="A0A7M7PFY8"/>
<dbReference type="Pfam" id="PF01384">
    <property type="entry name" value="PHO4"/>
    <property type="match status" value="1"/>
</dbReference>
<reference evidence="10" key="1">
    <citation type="submission" date="2015-02" db="EMBL/GenBank/DDBJ databases">
        <title>Genome sequencing for Strongylocentrotus purpuratus.</title>
        <authorList>
            <person name="Murali S."/>
            <person name="Liu Y."/>
            <person name="Vee V."/>
            <person name="English A."/>
            <person name="Wang M."/>
            <person name="Skinner E."/>
            <person name="Han Y."/>
            <person name="Muzny D.M."/>
            <person name="Worley K.C."/>
            <person name="Gibbs R.A."/>
        </authorList>
    </citation>
    <scope>NUCLEOTIDE SEQUENCE</scope>
</reference>
<evidence type="ECO:0000256" key="8">
    <source>
        <dbReference type="RuleBase" id="RU363058"/>
    </source>
</evidence>
<dbReference type="PANTHER" id="PTHR11101:SF80">
    <property type="entry name" value="PHOSPHATE TRANSPORTER"/>
    <property type="match status" value="1"/>
</dbReference>
<feature type="transmembrane region" description="Helical" evidence="8">
    <location>
        <begin position="136"/>
        <end position="155"/>
    </location>
</feature>
<evidence type="ECO:0000256" key="6">
    <source>
        <dbReference type="ARBA" id="ARBA00022989"/>
    </source>
</evidence>
<evidence type="ECO:0000313" key="10">
    <source>
        <dbReference type="Proteomes" id="UP000007110"/>
    </source>
</evidence>
<keyword evidence="3 8" id="KW-0813">Transport</keyword>
<comment type="similarity">
    <text evidence="2 8">Belongs to the inorganic phosphate transporter (PiT) (TC 2.A.20) family.</text>
</comment>
<dbReference type="InParanoid" id="A0A7M7PFY8"/>
<dbReference type="KEGG" id="spu:115928059"/>
<evidence type="ECO:0000256" key="3">
    <source>
        <dbReference type="ARBA" id="ARBA00022448"/>
    </source>
</evidence>
<sequence>METSTSFFGTGMTTADPSMATGDVLWMLISGFIMSFMLACGLGANDVANSFATSVGAKVLTLPWACVLASIFETAGAVLLGAKVSDTIRKGIFDVGLYDGQEEVLMLGQVCALGGACIWLLLATWLKMPVSGTHSIVGAMLGFHLVVFQLEGIAWKQFGFIVGSWFLSPVMSGFVSSIIFVIYRKIVIDKENPLEPGLRVLPFFYALVLILNCISIFIDGPEMLYLHVIPVWGVMILSFGVGIITGLIVFFFLVPRWRKQLQVLSETSTYTRSDDLQEVKMDTDVKIPLSDEGIDVEIVDGKMKEENEAAVPVEQDSMISSGPSSMTSSPDTKHCTRFGKLNTGKWKRLLSKDSTEGESRQESEAWKSVKDHPVVAKLCTPLQILSAIFAAFAHGGNDVSNAIGPLVALWTIYANGNVDQKSGTPIWILVYGGAGITIGLWLLGRRVIETVGSNLTPITPSSGFSIELGAAATVLLASNIGIPISTTHCKVGSVVAIGKVRSAATVQWRLFINIIIAWIVTVPATAAISAALMAGLLRVL</sequence>
<feature type="transmembrane region" description="Helical" evidence="8">
    <location>
        <begin position="464"/>
        <end position="489"/>
    </location>
</feature>
<evidence type="ECO:0000313" key="9">
    <source>
        <dbReference type="EnsemblMetazoa" id="XP_030850550"/>
    </source>
</evidence>
<keyword evidence="10" id="KW-1185">Reference proteome</keyword>
<protein>
    <recommendedName>
        <fullName evidence="8">Phosphate transporter</fullName>
    </recommendedName>
</protein>
<dbReference type="PANTHER" id="PTHR11101">
    <property type="entry name" value="PHOSPHATE TRANSPORTER"/>
    <property type="match status" value="1"/>
</dbReference>
<dbReference type="GO" id="GO:0035435">
    <property type="term" value="P:phosphate ion transmembrane transport"/>
    <property type="evidence" value="ECO:0000318"/>
    <property type="project" value="GO_Central"/>
</dbReference>
<name>A0A7M7PFY8_STRPU</name>
<keyword evidence="6 8" id="KW-1133">Transmembrane helix</keyword>
<accession>A0A7M7PFY8</accession>
<evidence type="ECO:0000256" key="7">
    <source>
        <dbReference type="ARBA" id="ARBA00023136"/>
    </source>
</evidence>
<dbReference type="InterPro" id="IPR001204">
    <property type="entry name" value="Phos_transporter"/>
</dbReference>
<dbReference type="OMA" id="WRQIAFI"/>
<keyword evidence="4 8" id="KW-0592">Phosphate transport</keyword>
<keyword evidence="7 8" id="KW-0472">Membrane</keyword>
<feature type="transmembrane region" description="Helical" evidence="8">
    <location>
        <begin position="24"/>
        <end position="47"/>
    </location>
</feature>
<feature type="transmembrane region" description="Helical" evidence="8">
    <location>
        <begin position="224"/>
        <end position="254"/>
    </location>
</feature>
<proteinExistence type="inferred from homology"/>
<evidence type="ECO:0000256" key="4">
    <source>
        <dbReference type="ARBA" id="ARBA00022592"/>
    </source>
</evidence>
<dbReference type="GO" id="GO:0016020">
    <property type="term" value="C:membrane"/>
    <property type="evidence" value="ECO:0007669"/>
    <property type="project" value="UniProtKB-SubCell"/>
</dbReference>
<feature type="transmembrane region" description="Helical" evidence="8">
    <location>
        <begin position="161"/>
        <end position="186"/>
    </location>
</feature>
<dbReference type="FunCoup" id="A0A7M7PFY8">
    <property type="interactions" value="1144"/>
</dbReference>
<reference evidence="9" key="2">
    <citation type="submission" date="2021-01" db="UniProtKB">
        <authorList>
            <consortium name="EnsemblMetazoa"/>
        </authorList>
    </citation>
    <scope>IDENTIFICATION</scope>
</reference>
<dbReference type="GO" id="GO:0005315">
    <property type="term" value="F:phosphate transmembrane transporter activity"/>
    <property type="evidence" value="ECO:0000318"/>
    <property type="project" value="GO_Central"/>
</dbReference>
<comment type="function">
    <text evidence="8">Sodium-phosphate symporter.</text>
</comment>
<feature type="transmembrane region" description="Helical" evidence="8">
    <location>
        <begin position="510"/>
        <end position="537"/>
    </location>
</feature>
<dbReference type="EnsemblMetazoa" id="XM_030994690">
    <property type="protein sequence ID" value="XP_030850550"/>
    <property type="gene ID" value="LOC115928059"/>
</dbReference>
<dbReference type="Proteomes" id="UP000007110">
    <property type="component" value="Unassembled WGS sequence"/>
</dbReference>
<keyword evidence="5 8" id="KW-0812">Transmembrane</keyword>
<evidence type="ECO:0000256" key="2">
    <source>
        <dbReference type="ARBA" id="ARBA00009916"/>
    </source>
</evidence>
<organism evidence="9 10">
    <name type="scientific">Strongylocentrotus purpuratus</name>
    <name type="common">Purple sea urchin</name>
    <dbReference type="NCBI Taxonomy" id="7668"/>
    <lineage>
        <taxon>Eukaryota</taxon>
        <taxon>Metazoa</taxon>
        <taxon>Echinodermata</taxon>
        <taxon>Eleutherozoa</taxon>
        <taxon>Echinozoa</taxon>
        <taxon>Echinoidea</taxon>
        <taxon>Euechinoidea</taxon>
        <taxon>Echinacea</taxon>
        <taxon>Camarodonta</taxon>
        <taxon>Echinidea</taxon>
        <taxon>Strongylocentrotidae</taxon>
        <taxon>Strongylocentrotus</taxon>
    </lineage>
</organism>